<protein>
    <recommendedName>
        <fullName evidence="4">DUF3558 domain-containing protein</fullName>
    </recommendedName>
</protein>
<comment type="caution">
    <text evidence="2">The sequence shown here is derived from an EMBL/GenBank/DDBJ whole genome shotgun (WGS) entry which is preliminary data.</text>
</comment>
<feature type="signal peptide" evidence="1">
    <location>
        <begin position="1"/>
        <end position="18"/>
    </location>
</feature>
<feature type="chain" id="PRO_5040979248" description="DUF3558 domain-containing protein" evidence="1">
    <location>
        <begin position="19"/>
        <end position="170"/>
    </location>
</feature>
<keyword evidence="3" id="KW-1185">Reference proteome</keyword>
<sequence>MSLTFVAATLVATGCTNAMDGTASPSTTGAAGASSTKSGNADAFGTMEACQVLDQLLAGHGFDAGERISARNECHASKFDFATYSLALDSTQGLTEYRAQNPGATMTSINGRTAMQATPEEGMCEFALDVDQHARALATVTMARAKDATQACSNAQQYAEQLESLLPKAR</sequence>
<reference evidence="2" key="1">
    <citation type="submission" date="2023-03" db="EMBL/GenBank/DDBJ databases">
        <title>Amycolatopsis taiwanensis NBRC 103393.</title>
        <authorList>
            <person name="Ichikawa N."/>
            <person name="Sato H."/>
            <person name="Tonouchi N."/>
        </authorList>
    </citation>
    <scope>NUCLEOTIDE SEQUENCE</scope>
    <source>
        <strain evidence="2">NBRC 103393</strain>
    </source>
</reference>
<evidence type="ECO:0000313" key="3">
    <source>
        <dbReference type="Proteomes" id="UP001165136"/>
    </source>
</evidence>
<dbReference type="Proteomes" id="UP001165136">
    <property type="component" value="Unassembled WGS sequence"/>
</dbReference>
<organism evidence="2 3">
    <name type="scientific">Amycolatopsis taiwanensis</name>
    <dbReference type="NCBI Taxonomy" id="342230"/>
    <lineage>
        <taxon>Bacteria</taxon>
        <taxon>Bacillati</taxon>
        <taxon>Actinomycetota</taxon>
        <taxon>Actinomycetes</taxon>
        <taxon>Pseudonocardiales</taxon>
        <taxon>Pseudonocardiaceae</taxon>
        <taxon>Amycolatopsis</taxon>
    </lineage>
</organism>
<dbReference type="AlphaFoldDB" id="A0A9W6R7B5"/>
<evidence type="ECO:0000256" key="1">
    <source>
        <dbReference type="SAM" id="SignalP"/>
    </source>
</evidence>
<evidence type="ECO:0008006" key="4">
    <source>
        <dbReference type="Google" id="ProtNLM"/>
    </source>
</evidence>
<accession>A0A9W6R7B5</accession>
<evidence type="ECO:0000313" key="2">
    <source>
        <dbReference type="EMBL" id="GLY68770.1"/>
    </source>
</evidence>
<name>A0A9W6R7B5_9PSEU</name>
<keyword evidence="1" id="KW-0732">Signal</keyword>
<proteinExistence type="predicted"/>
<dbReference type="EMBL" id="BSTI01000013">
    <property type="protein sequence ID" value="GLY68770.1"/>
    <property type="molecule type" value="Genomic_DNA"/>
</dbReference>
<gene>
    <name evidence="2" type="ORF">Atai01_53890</name>
</gene>